<dbReference type="InterPro" id="IPR005151">
    <property type="entry name" value="Tail-specific_protease"/>
</dbReference>
<accession>A0ABS5PS07</accession>
<keyword evidence="4" id="KW-1185">Reference proteome</keyword>
<dbReference type="Gene3D" id="3.90.226.10">
    <property type="entry name" value="2-enoyl-CoA Hydratase, Chain A, domain 1"/>
    <property type="match status" value="1"/>
</dbReference>
<dbReference type="EMBL" id="JAHBCL010000028">
    <property type="protein sequence ID" value="MBS7527938.1"/>
    <property type="molecule type" value="Genomic_DNA"/>
</dbReference>
<evidence type="ECO:0000313" key="3">
    <source>
        <dbReference type="EMBL" id="MBS7527938.1"/>
    </source>
</evidence>
<dbReference type="InterPro" id="IPR029045">
    <property type="entry name" value="ClpP/crotonase-like_dom_sf"/>
</dbReference>
<dbReference type="Pfam" id="PF03572">
    <property type="entry name" value="Peptidase_S41"/>
    <property type="match status" value="1"/>
</dbReference>
<feature type="transmembrane region" description="Helical" evidence="1">
    <location>
        <begin position="6"/>
        <end position="27"/>
    </location>
</feature>
<dbReference type="Proteomes" id="UP000746471">
    <property type="component" value="Unassembled WGS sequence"/>
</dbReference>
<organism evidence="3 4">
    <name type="scientific">Fusibacter paucivorans</name>
    <dbReference type="NCBI Taxonomy" id="76009"/>
    <lineage>
        <taxon>Bacteria</taxon>
        <taxon>Bacillati</taxon>
        <taxon>Bacillota</taxon>
        <taxon>Clostridia</taxon>
        <taxon>Eubacteriales</taxon>
        <taxon>Eubacteriales Family XII. Incertae Sedis</taxon>
        <taxon>Fusibacter</taxon>
    </lineage>
</organism>
<evidence type="ECO:0000256" key="1">
    <source>
        <dbReference type="SAM" id="Phobius"/>
    </source>
</evidence>
<evidence type="ECO:0000259" key="2">
    <source>
        <dbReference type="Pfam" id="PF03572"/>
    </source>
</evidence>
<gene>
    <name evidence="3" type="ORF">KHM83_14730</name>
</gene>
<keyword evidence="1" id="KW-0812">Transmembrane</keyword>
<dbReference type="PANTHER" id="PTHR32060">
    <property type="entry name" value="TAIL-SPECIFIC PROTEASE"/>
    <property type="match status" value="1"/>
</dbReference>
<protein>
    <recommendedName>
        <fullName evidence="2">Tail specific protease domain-containing protein</fullName>
    </recommendedName>
</protein>
<dbReference type="PANTHER" id="PTHR32060:SF22">
    <property type="entry name" value="CARBOXYL-TERMINAL-PROCESSING PEPTIDASE 3, CHLOROPLASTIC"/>
    <property type="match status" value="1"/>
</dbReference>
<dbReference type="SUPFAM" id="SSF52096">
    <property type="entry name" value="ClpP/crotonase"/>
    <property type="match status" value="1"/>
</dbReference>
<proteinExistence type="predicted"/>
<name>A0ABS5PS07_9FIRM</name>
<keyword evidence="1" id="KW-0472">Membrane</keyword>
<evidence type="ECO:0000313" key="4">
    <source>
        <dbReference type="Proteomes" id="UP000746471"/>
    </source>
</evidence>
<dbReference type="RefSeq" id="WP_213237800.1">
    <property type="nucleotide sequence ID" value="NZ_JAHBCL010000028.1"/>
</dbReference>
<keyword evidence="1" id="KW-1133">Transmembrane helix</keyword>
<sequence>MIKKLIIIVLGIISFGAILCILSNLYFTMKEKNEIQAVKLLDQRSEFSTDELLADLRWYQYMLNNVHPKEIELLPLGDVDAEIKEVEKGIKEPLSRLAFFKQLAPIVSNLNDEHTTLLLPMYEINSAEGVLPYQFSIIDNKIYLKMQSSMKDDVPIGSEILSINGVESSDLIQKLKPYFYGSNDEQKVAYLAEHFSEAYYICYGNTETFKIEYKINGTDVVSTQTIMASKYAAKEDRPFYIEKIDDKTILLTMTSFSDPEHTFDAFLKDLFVKIRDEKIDNLIIDLRMNKGGLSSLGDQILSYLTDKPYSQYKRMETLVSQEAREAYIKEAPGFIRWFPIQYFHPMLKPLWEKKIGEVNAIDYPAIEPKENALMFKGRVFVLIDAGSMSSSTMLASTIKTYDLGVLIGEPTGGRDCMYGSVATYTMPNTGLQIEMPSAVIYGNQTEHVQPDHLCSQTVEDLAAKKDSVLALCLRIIEGE</sequence>
<comment type="caution">
    <text evidence="3">The sequence shown here is derived from an EMBL/GenBank/DDBJ whole genome shotgun (WGS) entry which is preliminary data.</text>
</comment>
<reference evidence="3 4" key="1">
    <citation type="submission" date="2021-05" db="EMBL/GenBank/DDBJ databases">
        <title>Fusibacter ferrireducens sp. nov., an anaerobic, sulfur- and Fe-reducing bacterium isolated from the mangrove sediment.</title>
        <authorList>
            <person name="Qiu D."/>
        </authorList>
    </citation>
    <scope>NUCLEOTIDE SEQUENCE [LARGE SCALE GENOMIC DNA]</scope>
    <source>
        <strain evidence="3 4">DSM 12116</strain>
    </source>
</reference>
<feature type="domain" description="Tail specific protease" evidence="2">
    <location>
        <begin position="250"/>
        <end position="445"/>
    </location>
</feature>